<dbReference type="FunFam" id="3.30.720.220:FF:000001">
    <property type="entry name" value="Jumping translocation breakpoint"/>
    <property type="match status" value="1"/>
</dbReference>
<dbReference type="PANTHER" id="PTHR13369:SF0">
    <property type="entry name" value="GLUTATHIONE S-TRANSFERASE C-TERMINAL DOMAIN-CONTAINING PROTEIN"/>
    <property type="match status" value="1"/>
</dbReference>
<dbReference type="GO" id="GO:0005813">
    <property type="term" value="C:centrosome"/>
    <property type="evidence" value="ECO:0007669"/>
    <property type="project" value="UniProtKB-SubCell"/>
</dbReference>
<comment type="similarity">
    <text evidence="16">Belongs to the JTB family.</text>
</comment>
<dbReference type="AlphaFoldDB" id="N6T349"/>
<keyword evidence="6" id="KW-0963">Cytoplasm</keyword>
<protein>
    <recommendedName>
        <fullName evidence="17">Protein JTB</fullName>
    </recommendedName>
</protein>
<evidence type="ECO:0000256" key="7">
    <source>
        <dbReference type="ARBA" id="ARBA00022618"/>
    </source>
</evidence>
<feature type="non-terminal residue" evidence="19">
    <location>
        <position position="1"/>
    </location>
</feature>
<dbReference type="HOGENOM" id="CLU_013673_1_0_1"/>
<dbReference type="GO" id="GO:0016020">
    <property type="term" value="C:membrane"/>
    <property type="evidence" value="ECO:0007669"/>
    <property type="project" value="UniProtKB-SubCell"/>
</dbReference>
<dbReference type="Gene3D" id="3.30.720.220">
    <property type="match status" value="1"/>
</dbReference>
<dbReference type="GO" id="GO:0051301">
    <property type="term" value="P:cell division"/>
    <property type="evidence" value="ECO:0007669"/>
    <property type="project" value="UniProtKB-KW"/>
</dbReference>
<evidence type="ECO:0000256" key="8">
    <source>
        <dbReference type="ARBA" id="ARBA00022692"/>
    </source>
</evidence>
<organism evidence="19">
    <name type="scientific">Dendroctonus ponderosae</name>
    <name type="common">Mountain pine beetle</name>
    <dbReference type="NCBI Taxonomy" id="77166"/>
    <lineage>
        <taxon>Eukaryota</taxon>
        <taxon>Metazoa</taxon>
        <taxon>Ecdysozoa</taxon>
        <taxon>Arthropoda</taxon>
        <taxon>Hexapoda</taxon>
        <taxon>Insecta</taxon>
        <taxon>Pterygota</taxon>
        <taxon>Neoptera</taxon>
        <taxon>Endopterygota</taxon>
        <taxon>Coleoptera</taxon>
        <taxon>Polyphaga</taxon>
        <taxon>Cucujiformia</taxon>
        <taxon>Curculionidae</taxon>
        <taxon>Scolytinae</taxon>
        <taxon>Dendroctonus</taxon>
    </lineage>
</organism>
<dbReference type="GO" id="GO:0005819">
    <property type="term" value="C:spindle"/>
    <property type="evidence" value="ECO:0007669"/>
    <property type="project" value="UniProtKB-SubCell"/>
</dbReference>
<evidence type="ECO:0000259" key="18">
    <source>
        <dbReference type="Pfam" id="PF13679"/>
    </source>
</evidence>
<dbReference type="CDD" id="cd02440">
    <property type="entry name" value="AdoMet_MTases"/>
    <property type="match status" value="1"/>
</dbReference>
<dbReference type="PANTHER" id="PTHR13369">
    <property type="match status" value="1"/>
</dbReference>
<dbReference type="InterPro" id="IPR036282">
    <property type="entry name" value="Glutathione-S-Trfase_C_sf"/>
</dbReference>
<accession>N6T349</accession>
<evidence type="ECO:0000256" key="3">
    <source>
        <dbReference type="ARBA" id="ARBA00004300"/>
    </source>
</evidence>
<feature type="domain" description="Methyltransferase" evidence="18">
    <location>
        <begin position="412"/>
        <end position="535"/>
    </location>
</feature>
<dbReference type="InterPro" id="IPR025714">
    <property type="entry name" value="Methyltranfer_dom"/>
</dbReference>
<name>N6T349_DENPD</name>
<dbReference type="InterPro" id="IPR029063">
    <property type="entry name" value="SAM-dependent_MTases_sf"/>
</dbReference>
<evidence type="ECO:0000256" key="4">
    <source>
        <dbReference type="ARBA" id="ARBA00004479"/>
    </source>
</evidence>
<comment type="similarity">
    <text evidence="5">Belongs to the GSTCD family.</text>
</comment>
<dbReference type="SUPFAM" id="SSF47616">
    <property type="entry name" value="GST C-terminal domain-like"/>
    <property type="match status" value="1"/>
</dbReference>
<evidence type="ECO:0000256" key="10">
    <source>
        <dbReference type="ARBA" id="ARBA00022776"/>
    </source>
</evidence>
<evidence type="ECO:0000256" key="6">
    <source>
        <dbReference type="ARBA" id="ARBA00022490"/>
    </source>
</evidence>
<evidence type="ECO:0000256" key="17">
    <source>
        <dbReference type="ARBA" id="ARBA00068227"/>
    </source>
</evidence>
<dbReference type="InterPro" id="IPR008657">
    <property type="entry name" value="JTB"/>
</dbReference>
<keyword evidence="12" id="KW-0496">Mitochondrion</keyword>
<dbReference type="OrthoDB" id="206598at2759"/>
<evidence type="ECO:0000256" key="12">
    <source>
        <dbReference type="ARBA" id="ARBA00023128"/>
    </source>
</evidence>
<reference evidence="19" key="1">
    <citation type="journal article" date="2013" name="Genome Biol.">
        <title>Draft genome of the mountain pine beetle, Dendroctonus ponderosae Hopkins, a major forest pest.</title>
        <authorList>
            <person name="Keeling C.I."/>
            <person name="Yuen M.M."/>
            <person name="Liao N.Y."/>
            <person name="Docking T.R."/>
            <person name="Chan S.K."/>
            <person name="Taylor G.A."/>
            <person name="Palmquist D.L."/>
            <person name="Jackman S.D."/>
            <person name="Nguyen A."/>
            <person name="Li M."/>
            <person name="Henderson H."/>
            <person name="Janes J.K."/>
            <person name="Zhao Y."/>
            <person name="Pandoh P."/>
            <person name="Moore R."/>
            <person name="Sperling F.A."/>
            <person name="Huber D.P."/>
            <person name="Birol I."/>
            <person name="Jones S.J."/>
            <person name="Bohlmann J."/>
        </authorList>
    </citation>
    <scope>NUCLEOTIDE SEQUENCE</scope>
</reference>
<dbReference type="Pfam" id="PF05439">
    <property type="entry name" value="JTB"/>
    <property type="match status" value="1"/>
</dbReference>
<evidence type="ECO:0000256" key="5">
    <source>
        <dbReference type="ARBA" id="ARBA00008797"/>
    </source>
</evidence>
<gene>
    <name evidence="19" type="ORF">YQE_08867</name>
</gene>
<evidence type="ECO:0000256" key="14">
    <source>
        <dbReference type="ARBA" id="ARBA00023212"/>
    </source>
</evidence>
<evidence type="ECO:0000256" key="11">
    <source>
        <dbReference type="ARBA" id="ARBA00022989"/>
    </source>
</evidence>
<dbReference type="GO" id="GO:0005739">
    <property type="term" value="C:mitochondrion"/>
    <property type="evidence" value="ECO:0007669"/>
    <property type="project" value="UniProtKB-SubCell"/>
</dbReference>
<evidence type="ECO:0000256" key="1">
    <source>
        <dbReference type="ARBA" id="ARBA00004173"/>
    </source>
</evidence>
<keyword evidence="9" id="KW-0732">Signal</keyword>
<evidence type="ECO:0000313" key="19">
    <source>
        <dbReference type="EMBL" id="ENN74544.1"/>
    </source>
</evidence>
<dbReference type="Pfam" id="PF13679">
    <property type="entry name" value="Methyltransf_32"/>
    <property type="match status" value="1"/>
</dbReference>
<evidence type="ECO:0000256" key="2">
    <source>
        <dbReference type="ARBA" id="ARBA00004186"/>
    </source>
</evidence>
<evidence type="ECO:0000256" key="9">
    <source>
        <dbReference type="ARBA" id="ARBA00022729"/>
    </source>
</evidence>
<keyword evidence="13" id="KW-0472">Membrane</keyword>
<dbReference type="SUPFAM" id="SSF53335">
    <property type="entry name" value="S-adenosyl-L-methionine-dependent methyltransferases"/>
    <property type="match status" value="1"/>
</dbReference>
<dbReference type="EMBL" id="KB741039">
    <property type="protein sequence ID" value="ENN74544.1"/>
    <property type="molecule type" value="Genomic_DNA"/>
</dbReference>
<proteinExistence type="inferred from homology"/>
<evidence type="ECO:0000256" key="13">
    <source>
        <dbReference type="ARBA" id="ARBA00023136"/>
    </source>
</evidence>
<dbReference type="OMA" id="FCQLPSI"/>
<keyword evidence="11" id="KW-1133">Transmembrane helix</keyword>
<keyword evidence="15" id="KW-0131">Cell cycle</keyword>
<keyword evidence="10" id="KW-0498">Mitosis</keyword>
<sequence>MIELCPKKPMLLGIIFLGALTLLVLVLESYWTENNRTAARKNRFIVEQNSSCFEKEPYVVLKECEPCSAFELRSKSLGVCIHTQYIEILRCANGKTVTRSCDKAAFYDEQTFWIFEGLMLVLSLISTLCVKARKRVLNLDFDLVHEAPELAQLCTWPVILLENYVISGLCSVARQICRTSEKQTVQKLLGFRGACLVTCAESSVWTQFCEIDITCTINKVLSHQFLQEGHFNLPGDIVKYENHLSQPSSLISTKSRADINVLHDYAEGPYFTLADFILYPCFQVFFKYCQYLAVEPQLPLINAWFDKVQQHNFPGVSFQLSNLETNQSCEKKVIVPEIPNVSLYTADPTRALSGNHTNQNKIEAALSLIDTYKADIANNVLPFGFYKCFDWYSIPLCANPQGGALPAKRAARKCEQLENLVKATLEAVGDKTCRIVDFCSGSGHLGILIALALPKCKVILVENKEMSLARAKATIAKLHINNVIIVQSNLDYFTGTFDLGLALHACGVATDLVLEMCIKNHADFVCCPCCYGGIKDCHEVSYPRSAKFQAIFRNSESNYFNLAHAADQTHNKENSKTTQGYFCMDVIDSDRRCYAEDSGYTVHLGKLQPETCTNKNNLLVGIYKAGLR</sequence>
<evidence type="ECO:0000256" key="15">
    <source>
        <dbReference type="ARBA" id="ARBA00023306"/>
    </source>
</evidence>
<keyword evidence="8" id="KW-0812">Transmembrane</keyword>
<keyword evidence="7" id="KW-0132">Cell division</keyword>
<evidence type="ECO:0000256" key="16">
    <source>
        <dbReference type="ARBA" id="ARBA00060886"/>
    </source>
</evidence>
<comment type="subcellular location">
    <subcellularLocation>
        <location evidence="3">Cytoplasm</location>
        <location evidence="3">Cytoskeleton</location>
        <location evidence="3">Microtubule organizing center</location>
        <location evidence="3">Centrosome</location>
    </subcellularLocation>
    <subcellularLocation>
        <location evidence="2">Cytoplasm</location>
        <location evidence="2">Cytoskeleton</location>
        <location evidence="2">Spindle</location>
    </subcellularLocation>
    <subcellularLocation>
        <location evidence="4">Membrane</location>
        <topology evidence="4">Single-pass type I membrane protein</topology>
    </subcellularLocation>
    <subcellularLocation>
        <location evidence="1">Mitochondrion</location>
    </subcellularLocation>
</comment>
<dbReference type="Gene3D" id="3.40.50.150">
    <property type="entry name" value="Vaccinia Virus protein VP39"/>
    <property type="match status" value="1"/>
</dbReference>
<keyword evidence="14" id="KW-0206">Cytoskeleton</keyword>
<dbReference type="CDD" id="cd00299">
    <property type="entry name" value="GST_C_family"/>
    <property type="match status" value="1"/>
</dbReference>